<evidence type="ECO:0000256" key="4">
    <source>
        <dbReference type="ARBA" id="ARBA00023128"/>
    </source>
</evidence>
<name>A0AAF0DLR2_9EURO</name>
<dbReference type="Proteomes" id="UP001219355">
    <property type="component" value="Chromosome 4"/>
</dbReference>
<dbReference type="InterPro" id="IPR012677">
    <property type="entry name" value="Nucleotide-bd_a/b_plait_sf"/>
</dbReference>
<accession>A0AAF0DLR2</accession>
<evidence type="ECO:0000256" key="1">
    <source>
        <dbReference type="ARBA" id="ARBA00004173"/>
    </source>
</evidence>
<keyword evidence="10" id="KW-1185">Reference proteome</keyword>
<dbReference type="InterPro" id="IPR013025">
    <property type="entry name" value="Ribosomal_uL23-like"/>
</dbReference>
<protein>
    <recommendedName>
        <fullName evidence="7">Large ribosomal subunit protein uL23m</fullName>
    </recommendedName>
</protein>
<evidence type="ECO:0000313" key="9">
    <source>
        <dbReference type="EMBL" id="WEW60947.1"/>
    </source>
</evidence>
<dbReference type="EMBL" id="CP120630">
    <property type="protein sequence ID" value="WEW60947.1"/>
    <property type="molecule type" value="Genomic_DNA"/>
</dbReference>
<reference evidence="9" key="1">
    <citation type="submission" date="2023-03" db="EMBL/GenBank/DDBJ databases">
        <title>Emydomyces testavorans Genome Sequence.</title>
        <authorList>
            <person name="Hoyer L."/>
        </authorList>
    </citation>
    <scope>NUCLEOTIDE SEQUENCE</scope>
    <source>
        <strain evidence="9">16-2883</strain>
    </source>
</reference>
<dbReference type="PANTHER" id="PTHR12059:SF5">
    <property type="entry name" value="LARGE RIBOSOMAL SUBUNIT PROTEIN UL23M"/>
    <property type="match status" value="1"/>
</dbReference>
<dbReference type="Pfam" id="PF00276">
    <property type="entry name" value="Ribosomal_L23"/>
    <property type="match status" value="1"/>
</dbReference>
<gene>
    <name evidence="9" type="primary">MRP20</name>
    <name evidence="9" type="ORF">PRK78_006435</name>
</gene>
<keyword evidence="5" id="KW-0687">Ribonucleoprotein</keyword>
<dbReference type="AlphaFoldDB" id="A0AAF0DLR2"/>
<evidence type="ECO:0000256" key="3">
    <source>
        <dbReference type="ARBA" id="ARBA00022980"/>
    </source>
</evidence>
<keyword evidence="4" id="KW-0496">Mitochondrion</keyword>
<evidence type="ECO:0000256" key="7">
    <source>
        <dbReference type="ARBA" id="ARBA00039977"/>
    </source>
</evidence>
<comment type="function">
    <text evidence="6">Component of the mitochondrial ribosome (mitoribosome), a dedicated translation machinery responsible for the synthesis of mitochondrial genome-encoded proteins, including at least some of the essential transmembrane subunits of the mitochondrial respiratory chain. The mitoribosomes are attached to the mitochondrial inner membrane and translation products are cotranslationally integrated into the membrane.</text>
</comment>
<comment type="similarity">
    <text evidence="2">Belongs to the universal ribosomal protein uL23 family.</text>
</comment>
<evidence type="ECO:0000256" key="6">
    <source>
        <dbReference type="ARBA" id="ARBA00037226"/>
    </source>
</evidence>
<comment type="subcellular location">
    <subcellularLocation>
        <location evidence="1">Mitochondrion</location>
    </subcellularLocation>
</comment>
<feature type="region of interest" description="Disordered" evidence="8">
    <location>
        <begin position="191"/>
        <end position="210"/>
    </location>
</feature>
<dbReference type="PANTHER" id="PTHR12059">
    <property type="entry name" value="RIBOSOMAL PROTEIN L23-RELATED"/>
    <property type="match status" value="1"/>
</dbReference>
<sequence length="210" mass="24812">MPRAPNAKNLPFNWYKPPIPVEQRKQVYLPEFTITLIRTPFLPPRYASFWVPLSFNKLDMKDYLKRLYNVDVIKVRSYVEQQKVTRERPMGKQGYGPLRRPMAKKKMTVEMIEPFVWPEAPTDFSPWERDAFFEAKKMQEDFQESQTPDALTKAPERQRGLLAEQVKRLKEGKESWQPTWQALGLNFERPLFRPQPTLSSETARHGAEVK</sequence>
<dbReference type="GO" id="GO:0003735">
    <property type="term" value="F:structural constituent of ribosome"/>
    <property type="evidence" value="ECO:0007669"/>
    <property type="project" value="InterPro"/>
</dbReference>
<dbReference type="SUPFAM" id="SSF54189">
    <property type="entry name" value="Ribosomal proteins S24e, L23 and L15e"/>
    <property type="match status" value="1"/>
</dbReference>
<organism evidence="9 10">
    <name type="scientific">Emydomyces testavorans</name>
    <dbReference type="NCBI Taxonomy" id="2070801"/>
    <lineage>
        <taxon>Eukaryota</taxon>
        <taxon>Fungi</taxon>
        <taxon>Dikarya</taxon>
        <taxon>Ascomycota</taxon>
        <taxon>Pezizomycotina</taxon>
        <taxon>Eurotiomycetes</taxon>
        <taxon>Eurotiomycetidae</taxon>
        <taxon>Onygenales</taxon>
        <taxon>Nannizziopsiaceae</taxon>
        <taxon>Emydomyces</taxon>
    </lineage>
</organism>
<evidence type="ECO:0000256" key="8">
    <source>
        <dbReference type="SAM" id="MobiDB-lite"/>
    </source>
</evidence>
<proteinExistence type="inferred from homology"/>
<dbReference type="InterPro" id="IPR012678">
    <property type="entry name" value="Ribosomal_uL23/eL15/eS24_sf"/>
</dbReference>
<evidence type="ECO:0000256" key="5">
    <source>
        <dbReference type="ARBA" id="ARBA00023274"/>
    </source>
</evidence>
<dbReference type="GO" id="GO:0005762">
    <property type="term" value="C:mitochondrial large ribosomal subunit"/>
    <property type="evidence" value="ECO:0007669"/>
    <property type="project" value="TreeGrafter"/>
</dbReference>
<evidence type="ECO:0000313" key="10">
    <source>
        <dbReference type="Proteomes" id="UP001219355"/>
    </source>
</evidence>
<evidence type="ECO:0000256" key="2">
    <source>
        <dbReference type="ARBA" id="ARBA00006700"/>
    </source>
</evidence>
<dbReference type="FunFam" id="3.30.70.330:FF:000687">
    <property type="entry name" value="54S ribosomal protein L23, mitochondrial"/>
    <property type="match status" value="1"/>
</dbReference>
<dbReference type="Gene3D" id="3.30.70.330">
    <property type="match status" value="1"/>
</dbReference>
<keyword evidence="3 9" id="KW-0689">Ribosomal protein</keyword>
<dbReference type="GO" id="GO:0032543">
    <property type="term" value="P:mitochondrial translation"/>
    <property type="evidence" value="ECO:0007669"/>
    <property type="project" value="TreeGrafter"/>
</dbReference>